<dbReference type="EMBL" id="BAAAZE010000008">
    <property type="protein sequence ID" value="GAA4021824.1"/>
    <property type="molecule type" value="Genomic_DNA"/>
</dbReference>
<evidence type="ECO:0000256" key="1">
    <source>
        <dbReference type="SAM" id="MobiDB-lite"/>
    </source>
</evidence>
<evidence type="ECO:0008006" key="4">
    <source>
        <dbReference type="Google" id="ProtNLM"/>
    </source>
</evidence>
<feature type="region of interest" description="Disordered" evidence="1">
    <location>
        <begin position="39"/>
        <end position="64"/>
    </location>
</feature>
<keyword evidence="3" id="KW-1185">Reference proteome</keyword>
<evidence type="ECO:0000313" key="3">
    <source>
        <dbReference type="Proteomes" id="UP001501353"/>
    </source>
</evidence>
<protein>
    <recommendedName>
        <fullName evidence="4">Secreted protein</fullName>
    </recommendedName>
</protein>
<dbReference type="Proteomes" id="UP001501353">
    <property type="component" value="Unassembled WGS sequence"/>
</dbReference>
<gene>
    <name evidence="2" type="ORF">GCM10022212_18560</name>
</gene>
<sequence length="64" mass="7045">MISNRKLALALSLAGWALTYVVAKSRKDAVRTEHKLHKKQMTTWEGEGGNLPPRDSTASQPGLQ</sequence>
<name>A0ABP7T6N1_9BURK</name>
<comment type="caution">
    <text evidence="2">The sequence shown here is derived from an EMBL/GenBank/DDBJ whole genome shotgun (WGS) entry which is preliminary data.</text>
</comment>
<proteinExistence type="predicted"/>
<accession>A0ABP7T6N1</accession>
<evidence type="ECO:0000313" key="2">
    <source>
        <dbReference type="EMBL" id="GAA4021824.1"/>
    </source>
</evidence>
<reference evidence="3" key="1">
    <citation type="journal article" date="2019" name="Int. J. Syst. Evol. Microbiol.">
        <title>The Global Catalogue of Microorganisms (GCM) 10K type strain sequencing project: providing services to taxonomists for standard genome sequencing and annotation.</title>
        <authorList>
            <consortium name="The Broad Institute Genomics Platform"/>
            <consortium name="The Broad Institute Genome Sequencing Center for Infectious Disease"/>
            <person name="Wu L."/>
            <person name="Ma J."/>
        </authorList>
    </citation>
    <scope>NUCLEOTIDE SEQUENCE [LARGE SCALE GENOMIC DNA]</scope>
    <source>
        <strain evidence="3">JCM 16673</strain>
    </source>
</reference>
<organism evidence="2 3">
    <name type="scientific">Actimicrobium antarcticum</name>
    <dbReference type="NCBI Taxonomy" id="1051899"/>
    <lineage>
        <taxon>Bacteria</taxon>
        <taxon>Pseudomonadati</taxon>
        <taxon>Pseudomonadota</taxon>
        <taxon>Betaproteobacteria</taxon>
        <taxon>Burkholderiales</taxon>
        <taxon>Oxalobacteraceae</taxon>
        <taxon>Actimicrobium</taxon>
    </lineage>
</organism>
<dbReference type="RefSeq" id="WP_344763022.1">
    <property type="nucleotide sequence ID" value="NZ_BAAAZE010000008.1"/>
</dbReference>